<gene>
    <name evidence="2" type="ORF">SKTS_20520</name>
</gene>
<dbReference type="SUPFAM" id="SSF109604">
    <property type="entry name" value="HD-domain/PDEase-like"/>
    <property type="match status" value="2"/>
</dbReference>
<dbReference type="InterPro" id="IPR037522">
    <property type="entry name" value="HD_GYP_dom"/>
</dbReference>
<accession>A0A6F8VDS3</accession>
<evidence type="ECO:0000259" key="1">
    <source>
        <dbReference type="PROSITE" id="PS51832"/>
    </source>
</evidence>
<dbReference type="InterPro" id="IPR025991">
    <property type="entry name" value="Chemoreceptor_zinc-bind_dom"/>
</dbReference>
<dbReference type="Pfam" id="PF13487">
    <property type="entry name" value="HD_5"/>
    <property type="match status" value="1"/>
</dbReference>
<keyword evidence="3" id="KW-1185">Reference proteome</keyword>
<name>A0A6F8VDS3_9PROT</name>
<proteinExistence type="predicted"/>
<dbReference type="PANTHER" id="PTHR43155:SF1">
    <property type="entry name" value="3'3'-CGAMP-SPECIFIC PHOSPHODIESTERASE 1"/>
    <property type="match status" value="1"/>
</dbReference>
<dbReference type="Gene3D" id="1.20.120.30">
    <property type="entry name" value="Aspartate receptor, ligand-binding domain"/>
    <property type="match status" value="1"/>
</dbReference>
<dbReference type="Proteomes" id="UP000502260">
    <property type="component" value="Chromosome"/>
</dbReference>
<dbReference type="InterPro" id="IPR003607">
    <property type="entry name" value="HD/PDEase_dom"/>
</dbReference>
<dbReference type="InterPro" id="IPR006674">
    <property type="entry name" value="HD_domain"/>
</dbReference>
<sequence>MRSQFNVSLYQFVFSLSQALDLINPTMANHHKRVAYIAMRVAEAAGLTGRTKEDVIVAAALHDIGGLSVTCVDSGSAYSPKLRSARIGYQLLQKFHPFQFAAQIVRFHDIDWANGANRTVEGQEVPLGSHIVHLANRVNTLLESGQPTLPQAKRVCAQLAEMRGSVVVPELLDAFLVVARSDAFWLDLNAAELLSLLAERAPFSSVELNREGLLDFAELLAQLIDFRSRFTATHSSGVAACAAALAQLFGFPDSDCKQLQVAGYLHDLGKLAVPTELLERNGKLSEDEWHTIRGHPYFTHRILSPIKGLEDIARWCGSHHERPSGTGYPFCLHHVDLPLEARILAVADIFTALTENRPYRDGLQKEQVMLILDRMVENNEMDRKVVAVLREHYEDVDHSRFAAQTTALQEYKDFMQRLTVLDLSGARAAHLAWKDRLRDYLDGRGAPMREQLVCHRECDLGRWFYSDGLHHYDHIPEMHELEPLHAALHQFIRALVENREQGKLWEAEACFSEVDPLSRQIVDLLERIERKASEGVADSLPGIIPLTVRPSCSPAR</sequence>
<dbReference type="PROSITE" id="PS51832">
    <property type="entry name" value="HD_GYP"/>
    <property type="match status" value="1"/>
</dbReference>
<dbReference type="EMBL" id="AP022853">
    <property type="protein sequence ID" value="BCB27166.1"/>
    <property type="molecule type" value="Genomic_DNA"/>
</dbReference>
<organism evidence="2 3">
    <name type="scientific">Sulfurimicrobium lacus</name>
    <dbReference type="NCBI Taxonomy" id="2715678"/>
    <lineage>
        <taxon>Bacteria</taxon>
        <taxon>Pseudomonadati</taxon>
        <taxon>Pseudomonadota</taxon>
        <taxon>Betaproteobacteria</taxon>
        <taxon>Nitrosomonadales</taxon>
        <taxon>Sulfuricellaceae</taxon>
        <taxon>Sulfurimicrobium</taxon>
    </lineage>
</organism>
<dbReference type="KEGG" id="slac:SKTS_20520"/>
<dbReference type="Gene3D" id="1.10.3210.10">
    <property type="entry name" value="Hypothetical protein af1432"/>
    <property type="match status" value="2"/>
</dbReference>
<dbReference type="Pfam" id="PF01966">
    <property type="entry name" value="HD"/>
    <property type="match status" value="1"/>
</dbReference>
<protein>
    <recommendedName>
        <fullName evidence="1">HD-GYP domain-containing protein</fullName>
    </recommendedName>
</protein>
<dbReference type="RefSeq" id="WP_173064300.1">
    <property type="nucleotide sequence ID" value="NZ_AP022853.1"/>
</dbReference>
<dbReference type="SMART" id="SM00471">
    <property type="entry name" value="HDc"/>
    <property type="match status" value="2"/>
</dbReference>
<reference evidence="3" key="1">
    <citation type="submission" date="2020-03" db="EMBL/GenBank/DDBJ databases">
        <title>Complete genome sequence of sulfur-oxidizing bacterium skT11.</title>
        <authorList>
            <person name="Kanda M."/>
            <person name="Kojima H."/>
            <person name="Fukui M."/>
        </authorList>
    </citation>
    <scope>NUCLEOTIDE SEQUENCE [LARGE SCALE GENOMIC DNA]</scope>
    <source>
        <strain evidence="3">skT11</strain>
    </source>
</reference>
<dbReference type="AlphaFoldDB" id="A0A6F8VDS3"/>
<dbReference type="CDD" id="cd00077">
    <property type="entry name" value="HDc"/>
    <property type="match status" value="2"/>
</dbReference>
<evidence type="ECO:0000313" key="3">
    <source>
        <dbReference type="Proteomes" id="UP000502260"/>
    </source>
</evidence>
<evidence type="ECO:0000313" key="2">
    <source>
        <dbReference type="EMBL" id="BCB27166.1"/>
    </source>
</evidence>
<feature type="domain" description="HD-GYP" evidence="1">
    <location>
        <begin position="209"/>
        <end position="404"/>
    </location>
</feature>
<dbReference type="GO" id="GO:0008081">
    <property type="term" value="F:phosphoric diester hydrolase activity"/>
    <property type="evidence" value="ECO:0007669"/>
    <property type="project" value="UniProtKB-ARBA"/>
</dbReference>
<dbReference type="PANTHER" id="PTHR43155">
    <property type="entry name" value="CYCLIC DI-GMP PHOSPHODIESTERASE PA4108-RELATED"/>
    <property type="match status" value="1"/>
</dbReference>
<dbReference type="Pfam" id="PF13682">
    <property type="entry name" value="CZB"/>
    <property type="match status" value="1"/>
</dbReference>